<organism evidence="2 3">
    <name type="scientific">Saccharopolyspora oryzae</name>
    <dbReference type="NCBI Taxonomy" id="2997343"/>
    <lineage>
        <taxon>Bacteria</taxon>
        <taxon>Bacillati</taxon>
        <taxon>Actinomycetota</taxon>
        <taxon>Actinomycetes</taxon>
        <taxon>Pseudonocardiales</taxon>
        <taxon>Pseudonocardiaceae</taxon>
        <taxon>Saccharopolyspora</taxon>
    </lineage>
</organism>
<feature type="compositionally biased region" description="Pro residues" evidence="1">
    <location>
        <begin position="122"/>
        <end position="131"/>
    </location>
</feature>
<accession>A0ABT4UZF1</accession>
<keyword evidence="3" id="KW-1185">Reference proteome</keyword>
<dbReference type="EMBL" id="JAQGLA010000023">
    <property type="protein sequence ID" value="MDA3627094.1"/>
    <property type="molecule type" value="Genomic_DNA"/>
</dbReference>
<feature type="compositionally biased region" description="Basic and acidic residues" evidence="1">
    <location>
        <begin position="148"/>
        <end position="158"/>
    </location>
</feature>
<comment type="caution">
    <text evidence="2">The sequence shown here is derived from an EMBL/GenBank/DDBJ whole genome shotgun (WGS) entry which is preliminary data.</text>
</comment>
<name>A0ABT4UZF1_9PSEU</name>
<feature type="region of interest" description="Disordered" evidence="1">
    <location>
        <begin position="122"/>
        <end position="158"/>
    </location>
</feature>
<evidence type="ECO:0000313" key="3">
    <source>
        <dbReference type="Proteomes" id="UP001210380"/>
    </source>
</evidence>
<evidence type="ECO:0000256" key="1">
    <source>
        <dbReference type="SAM" id="MobiDB-lite"/>
    </source>
</evidence>
<sequence length="158" mass="17223">MPLRWGRGENPYRENYFGILQVGSHASPLLITSRRRDLQRKIGAGGEHRVAGRTITEAELAEAESRLLDPARRAAEALLVHARPATHTGRLPELCAAVEEAATVEESSRPLQLTNLAALAPLVPPPHPADLPRPSWTDLPVPAPDSPEDTRADVLFDL</sequence>
<reference evidence="2 3" key="1">
    <citation type="submission" date="2022-11" db="EMBL/GenBank/DDBJ databases">
        <title>Draft genome sequence of Saccharopolyspora sp. WRP15-2 isolated from rhizosphere soils of wild rice in Thailand.</title>
        <authorList>
            <person name="Duangmal K."/>
            <person name="Kammanee S."/>
            <person name="Muangham S."/>
        </authorList>
    </citation>
    <scope>NUCLEOTIDE SEQUENCE [LARGE SCALE GENOMIC DNA]</scope>
    <source>
        <strain evidence="2 3">WRP15-2</strain>
    </source>
</reference>
<proteinExistence type="predicted"/>
<dbReference type="RefSeq" id="WP_270949736.1">
    <property type="nucleotide sequence ID" value="NZ_JAQGLA010000023.1"/>
</dbReference>
<gene>
    <name evidence="2" type="ORF">OU415_16740</name>
</gene>
<evidence type="ECO:0000313" key="2">
    <source>
        <dbReference type="EMBL" id="MDA3627094.1"/>
    </source>
</evidence>
<dbReference type="Proteomes" id="UP001210380">
    <property type="component" value="Unassembled WGS sequence"/>
</dbReference>
<protein>
    <submittedName>
        <fullName evidence="2">Uncharacterized protein</fullName>
    </submittedName>
</protein>